<evidence type="ECO:0000313" key="3">
    <source>
        <dbReference type="Proteomes" id="UP000091820"/>
    </source>
</evidence>
<dbReference type="GO" id="GO:0005634">
    <property type="term" value="C:nucleus"/>
    <property type="evidence" value="ECO:0007669"/>
    <property type="project" value="TreeGrafter"/>
</dbReference>
<reference evidence="3" key="1">
    <citation type="submission" date="2014-03" db="EMBL/GenBank/DDBJ databases">
        <authorList>
            <person name="Aksoy S."/>
            <person name="Warren W."/>
            <person name="Wilson R.K."/>
        </authorList>
    </citation>
    <scope>NUCLEOTIDE SEQUENCE [LARGE SCALE GENOMIC DNA]</scope>
    <source>
        <strain evidence="3">IAEA</strain>
    </source>
</reference>
<evidence type="ECO:0000259" key="1">
    <source>
        <dbReference type="Pfam" id="PF03184"/>
    </source>
</evidence>
<dbReference type="PANTHER" id="PTHR19303">
    <property type="entry name" value="TRANSPOSON"/>
    <property type="match status" value="1"/>
</dbReference>
<feature type="domain" description="DDE-1" evidence="1">
    <location>
        <begin position="93"/>
        <end position="260"/>
    </location>
</feature>
<dbReference type="InterPro" id="IPR004875">
    <property type="entry name" value="DDE_SF_endonuclease_dom"/>
</dbReference>
<organism evidence="2 3">
    <name type="scientific">Glossina brevipalpis</name>
    <dbReference type="NCBI Taxonomy" id="37001"/>
    <lineage>
        <taxon>Eukaryota</taxon>
        <taxon>Metazoa</taxon>
        <taxon>Ecdysozoa</taxon>
        <taxon>Arthropoda</taxon>
        <taxon>Hexapoda</taxon>
        <taxon>Insecta</taxon>
        <taxon>Pterygota</taxon>
        <taxon>Neoptera</taxon>
        <taxon>Endopterygota</taxon>
        <taxon>Diptera</taxon>
        <taxon>Brachycera</taxon>
        <taxon>Muscomorpha</taxon>
        <taxon>Hippoboscoidea</taxon>
        <taxon>Glossinidae</taxon>
        <taxon>Glossina</taxon>
    </lineage>
</organism>
<dbReference type="InterPro" id="IPR050863">
    <property type="entry name" value="CenT-Element_Derived"/>
</dbReference>
<dbReference type="GO" id="GO:0003677">
    <property type="term" value="F:DNA binding"/>
    <property type="evidence" value="ECO:0007669"/>
    <property type="project" value="TreeGrafter"/>
</dbReference>
<dbReference type="STRING" id="37001.A0A1A9WG41"/>
<dbReference type="Pfam" id="PF03184">
    <property type="entry name" value="DDE_1"/>
    <property type="match status" value="1"/>
</dbReference>
<dbReference type="VEuPathDB" id="VectorBase:GBRI018509"/>
<reference evidence="2" key="2">
    <citation type="submission" date="2020-05" db="UniProtKB">
        <authorList>
            <consortium name="EnsemblMetazoa"/>
        </authorList>
    </citation>
    <scope>IDENTIFICATION</scope>
    <source>
        <strain evidence="2">IAEA</strain>
    </source>
</reference>
<dbReference type="AlphaFoldDB" id="A0A1A9WG41"/>
<evidence type="ECO:0000313" key="2">
    <source>
        <dbReference type="EnsemblMetazoa" id="GBRI018509-PA"/>
    </source>
</evidence>
<dbReference type="PANTHER" id="PTHR19303:SF36">
    <property type="entry name" value="TIGGER TRANSPOSABLE ELEMENT-DERIVED PROTEIN 3"/>
    <property type="match status" value="1"/>
</dbReference>
<protein>
    <recommendedName>
        <fullName evidence="1">DDE-1 domain-containing protein</fullName>
    </recommendedName>
</protein>
<sequence>MGKHNGNDDYIVDTESSAEKRVICDTKVDEYQLSYSENISEYWCNELPKVLRSYSGDCIFSVNVAKLLYKSLPMHHSIDEAAVAIQKLPVPQLTLLFFCNALGSYKRVFAIGKVKIPSHLSNINLPVKYFVTSQAQMQPMLWNLILKSLDDEMIAINKRIMLIVNSNLGRMLNCELQNVNVSILPGTDIDSINPDQPLQQGIIGSFKMQYMRILMNKQLLGLEKGKKLQEFLKSITIFDALFYIKKAWSEVTPNIIKSSFEKVGGHRVSSEGVIKDLNRASPAFKFIGKESLDCNEFENTHMIQDTKRKFTNCDDLVNGNDFEKFAEENFSPTLKEALVALEVLQNYCQHRNADVNNSLDKIEEYLLQTTIQRCI</sequence>
<dbReference type="EnsemblMetazoa" id="GBRI018509-RA">
    <property type="protein sequence ID" value="GBRI018509-PA"/>
    <property type="gene ID" value="GBRI018509"/>
</dbReference>
<keyword evidence="3" id="KW-1185">Reference proteome</keyword>
<proteinExistence type="predicted"/>
<accession>A0A1A9WG41</accession>
<name>A0A1A9WG41_9MUSC</name>
<dbReference type="Proteomes" id="UP000091820">
    <property type="component" value="Unassembled WGS sequence"/>
</dbReference>